<comment type="caution">
    <text evidence="1">The sequence shown here is derived from an EMBL/GenBank/DDBJ whole genome shotgun (WGS) entry which is preliminary data.</text>
</comment>
<dbReference type="EMBL" id="JBHSBL010000007">
    <property type="protein sequence ID" value="MFC4065114.1"/>
    <property type="molecule type" value="Genomic_DNA"/>
</dbReference>
<keyword evidence="2" id="KW-1185">Reference proteome</keyword>
<dbReference type="RefSeq" id="WP_378066146.1">
    <property type="nucleotide sequence ID" value="NZ_JBHSBL010000007.1"/>
</dbReference>
<evidence type="ECO:0000313" key="1">
    <source>
        <dbReference type="EMBL" id="MFC4065114.1"/>
    </source>
</evidence>
<dbReference type="Gene3D" id="3.30.1310.10">
    <property type="entry name" value="Nucleoid-associated protein YbaB-like domain"/>
    <property type="match status" value="1"/>
</dbReference>
<dbReference type="InterPro" id="IPR036894">
    <property type="entry name" value="YbaB-like_sf"/>
</dbReference>
<dbReference type="Proteomes" id="UP001595867">
    <property type="component" value="Unassembled WGS sequence"/>
</dbReference>
<evidence type="ECO:0000313" key="2">
    <source>
        <dbReference type="Proteomes" id="UP001595867"/>
    </source>
</evidence>
<protein>
    <submittedName>
        <fullName evidence="1">YbaB/EbfC family nucleoid-associated protein</fullName>
    </submittedName>
</protein>
<organism evidence="1 2">
    <name type="scientific">Actinoplanes subglobosus</name>
    <dbReference type="NCBI Taxonomy" id="1547892"/>
    <lineage>
        <taxon>Bacteria</taxon>
        <taxon>Bacillati</taxon>
        <taxon>Actinomycetota</taxon>
        <taxon>Actinomycetes</taxon>
        <taxon>Micromonosporales</taxon>
        <taxon>Micromonosporaceae</taxon>
        <taxon>Actinoplanes</taxon>
    </lineage>
</organism>
<dbReference type="Pfam" id="PF02575">
    <property type="entry name" value="YbaB_DNA_bd"/>
    <property type="match status" value="1"/>
</dbReference>
<sequence length="110" mass="11462">MDAQAQQAVELSRRVAGLVGSAEGRDGAIRVTVGSAGQVEALDLDDRVHELPGPQLAREILAVMRRAQAVLSAEVVEQVRVTVGADSEAGRAVIGSFDTRFPAPDGRDAG</sequence>
<proteinExistence type="predicted"/>
<dbReference type="InterPro" id="IPR004401">
    <property type="entry name" value="YbaB/EbfC"/>
</dbReference>
<accession>A0ABV8ILP0</accession>
<gene>
    <name evidence="1" type="ORF">ACFO0C_09235</name>
</gene>
<name>A0ABV8ILP0_9ACTN</name>
<reference evidence="2" key="1">
    <citation type="journal article" date="2019" name="Int. J. Syst. Evol. Microbiol.">
        <title>The Global Catalogue of Microorganisms (GCM) 10K type strain sequencing project: providing services to taxonomists for standard genome sequencing and annotation.</title>
        <authorList>
            <consortium name="The Broad Institute Genomics Platform"/>
            <consortium name="The Broad Institute Genome Sequencing Center for Infectious Disease"/>
            <person name="Wu L."/>
            <person name="Ma J."/>
        </authorList>
    </citation>
    <scope>NUCLEOTIDE SEQUENCE [LARGE SCALE GENOMIC DNA]</scope>
    <source>
        <strain evidence="2">TBRC 5832</strain>
    </source>
</reference>